<feature type="domain" description="Disease resistance R13L4/SHOC-2-like LRR" evidence="4">
    <location>
        <begin position="119"/>
        <end position="225"/>
    </location>
</feature>
<dbReference type="Pfam" id="PF13855">
    <property type="entry name" value="LRR_8"/>
    <property type="match status" value="2"/>
</dbReference>
<evidence type="ECO:0000313" key="5">
    <source>
        <dbReference type="EMBL" id="KAK0042144.1"/>
    </source>
</evidence>
<proteinExistence type="predicted"/>
<dbReference type="InterPro" id="IPR050216">
    <property type="entry name" value="LRR_domain-containing"/>
</dbReference>
<keyword evidence="2" id="KW-0677">Repeat</keyword>
<dbReference type="InterPro" id="IPR003591">
    <property type="entry name" value="Leu-rich_rpt_typical-subtyp"/>
</dbReference>
<feature type="compositionally biased region" description="Polar residues" evidence="3">
    <location>
        <begin position="669"/>
        <end position="682"/>
    </location>
</feature>
<name>A0AAD8AUZ3_BIOPF</name>
<dbReference type="Gene3D" id="3.80.10.10">
    <property type="entry name" value="Ribonuclease Inhibitor"/>
    <property type="match status" value="3"/>
</dbReference>
<dbReference type="InterPro" id="IPR001611">
    <property type="entry name" value="Leu-rich_rpt"/>
</dbReference>
<dbReference type="PANTHER" id="PTHR48051">
    <property type="match status" value="1"/>
</dbReference>
<evidence type="ECO:0000259" key="4">
    <source>
        <dbReference type="Pfam" id="PF23598"/>
    </source>
</evidence>
<reference evidence="5" key="2">
    <citation type="submission" date="2023-04" db="EMBL/GenBank/DDBJ databases">
        <authorList>
            <person name="Bu L."/>
            <person name="Lu L."/>
            <person name="Laidemitt M.R."/>
            <person name="Zhang S.M."/>
            <person name="Mutuku M."/>
            <person name="Mkoji G."/>
            <person name="Steinauer M."/>
            <person name="Loker E.S."/>
        </authorList>
    </citation>
    <scope>NUCLEOTIDE SEQUENCE</scope>
    <source>
        <strain evidence="5">KasaAsao</strain>
        <tissue evidence="5">Whole Snail</tissue>
    </source>
</reference>
<dbReference type="PANTHER" id="PTHR48051:SF1">
    <property type="entry name" value="RAS SUPPRESSOR PROTEIN 1"/>
    <property type="match status" value="1"/>
</dbReference>
<feature type="compositionally biased region" description="Basic residues" evidence="3">
    <location>
        <begin position="491"/>
        <end position="500"/>
    </location>
</feature>
<dbReference type="SMART" id="SM00364">
    <property type="entry name" value="LRR_BAC"/>
    <property type="match status" value="9"/>
</dbReference>
<evidence type="ECO:0000313" key="6">
    <source>
        <dbReference type="Proteomes" id="UP001233172"/>
    </source>
</evidence>
<comment type="caution">
    <text evidence="5">The sequence shown here is derived from an EMBL/GenBank/DDBJ whole genome shotgun (WGS) entry which is preliminary data.</text>
</comment>
<reference evidence="5" key="1">
    <citation type="journal article" date="2023" name="PLoS Negl. Trop. Dis.">
        <title>A genome sequence for Biomphalaria pfeifferi, the major vector snail for the human-infecting parasite Schistosoma mansoni.</title>
        <authorList>
            <person name="Bu L."/>
            <person name="Lu L."/>
            <person name="Laidemitt M.R."/>
            <person name="Zhang S.M."/>
            <person name="Mutuku M."/>
            <person name="Mkoji G."/>
            <person name="Steinauer M."/>
            <person name="Loker E.S."/>
        </authorList>
    </citation>
    <scope>NUCLEOTIDE SEQUENCE</scope>
    <source>
        <strain evidence="5">KasaAsao</strain>
    </source>
</reference>
<feature type="region of interest" description="Disordered" evidence="3">
    <location>
        <begin position="474"/>
        <end position="505"/>
    </location>
</feature>
<dbReference type="GO" id="GO:0005737">
    <property type="term" value="C:cytoplasm"/>
    <property type="evidence" value="ECO:0007669"/>
    <property type="project" value="TreeGrafter"/>
</dbReference>
<keyword evidence="6" id="KW-1185">Reference proteome</keyword>
<dbReference type="InterPro" id="IPR055414">
    <property type="entry name" value="LRR_R13L4/SHOC2-like"/>
</dbReference>
<feature type="compositionally biased region" description="Basic and acidic residues" evidence="3">
    <location>
        <begin position="953"/>
        <end position="966"/>
    </location>
</feature>
<sequence length="1122" mass="128394">MKKKTPNLHSLTQFDHLPAAKRLRIQVMKNSKGYVELNLNDHDLRLVPPETFHMISVQVLRLANNHIDHLPLMIAYLRELKVLDMQHNLLVNLPETLANCRSLAELKLTANRLTDLPSSIGGLNSLRVLELGENQMEQLPQEVGLLSSLRILDLHGNKLWHLPVSLQGCRQLVKLDLSDNMFDHVPLVVTKMTSLKALSLAKNRLAALPVDFDCLKGLRELNLSQNKFVSISSMLLALKHLRYLTLAGNGLKFLPPHMSTLQNLRVLHLQDNELRHVPSNLKHLSYFNVSNNQLTMFSVQHMTQLISLAAAGNELEIPPRGLYKLKQLKFLYLNDNQLVELEDDIGKLRQLRVLDLSNNQLTVLPQSLFRLPRLHTFNVKGNHKLAKTGTINEPEVKPADDNQINDKANLKEEVNFEKVQTSILTFGREKWLDKEMAMAGLASNDDNHFHSLKKMNGYGPDMQQETQVQPHVKGTTRSHKGMASGVPTQHNGKRKPKKFQSVRSLRDILFGKSRGTKSEHATATLRSSHSINLPIHYSKEEVETGGTEVGGHSRRQPARNQWTFDRQTGKACSRSVKDNKILTNPHDSGWYQEHDHVSRTNRMMPRPQVNRTYSHRDIGYTAEDLQHSSEGSEYESENERHHNLQDSFDVNVINRLPSTHQQREHRTQSSHTQHRANSNQRYADNRFEEKLNFSYGPRSRRSYRHPHQDVRRHRSRERRYSDDFIYGNVNGSSMPISRRNRNIQKRFVDYADKKQRSYRVVDGASYSNSDRDSEDERAYWTYSDYYNDGQKEVDKYTESLNSIRIKGQYFSGQRQMFDHILSTPEDEDFSSEQDVGPETYFDENFSMKGKTKSLKRNRSLDSLLHQFNEQQASPQTFRKDKAMNFSPEYQKPCFKGDNYGTDYSLLGVCSHVENLLNNSIVQPTVRHRYSGGQSQTEKRKSQSNWSFGPKNVSRLEDRQKEGGRPEEESEDPDMDYQQPQSFTVTSTGGQFVSSGHPAVTVSIPAHAVNHSLQISLQIHPSTLHIGSFLQLVLLSQNLLEKLKNLNHFVNNILVLGPIVFIHADREISFNSQATLTIPAPPAVRGGHLVVLTIRQDNSCIPCSNAYRSEKLSATLAVWHLIT</sequence>
<dbReference type="SMART" id="SM00369">
    <property type="entry name" value="LRR_TYP"/>
    <property type="match status" value="11"/>
</dbReference>
<protein>
    <submittedName>
        <fullName evidence="5">Protein lap1</fullName>
    </submittedName>
</protein>
<keyword evidence="1" id="KW-0433">Leucine-rich repeat</keyword>
<evidence type="ECO:0000256" key="1">
    <source>
        <dbReference type="ARBA" id="ARBA00022614"/>
    </source>
</evidence>
<evidence type="ECO:0000256" key="2">
    <source>
        <dbReference type="ARBA" id="ARBA00022737"/>
    </source>
</evidence>
<feature type="compositionally biased region" description="Basic residues" evidence="3">
    <location>
        <begin position="698"/>
        <end position="716"/>
    </location>
</feature>
<dbReference type="SUPFAM" id="SSF52058">
    <property type="entry name" value="L domain-like"/>
    <property type="match status" value="2"/>
</dbReference>
<accession>A0AAD8AUZ3</accession>
<dbReference type="Pfam" id="PF23598">
    <property type="entry name" value="LRR_14"/>
    <property type="match status" value="1"/>
</dbReference>
<feature type="region of interest" description="Disordered" evidence="3">
    <location>
        <begin position="542"/>
        <end position="574"/>
    </location>
</feature>
<evidence type="ECO:0000256" key="3">
    <source>
        <dbReference type="SAM" id="MobiDB-lite"/>
    </source>
</evidence>
<feature type="region of interest" description="Disordered" evidence="3">
    <location>
        <begin position="926"/>
        <end position="981"/>
    </location>
</feature>
<dbReference type="InterPro" id="IPR032675">
    <property type="entry name" value="LRR_dom_sf"/>
</dbReference>
<feature type="region of interest" description="Disordered" evidence="3">
    <location>
        <begin position="612"/>
        <end position="716"/>
    </location>
</feature>
<organism evidence="5 6">
    <name type="scientific">Biomphalaria pfeifferi</name>
    <name type="common">Bloodfluke planorb</name>
    <name type="synonym">Freshwater snail</name>
    <dbReference type="NCBI Taxonomy" id="112525"/>
    <lineage>
        <taxon>Eukaryota</taxon>
        <taxon>Metazoa</taxon>
        <taxon>Spiralia</taxon>
        <taxon>Lophotrochozoa</taxon>
        <taxon>Mollusca</taxon>
        <taxon>Gastropoda</taxon>
        <taxon>Heterobranchia</taxon>
        <taxon>Euthyneura</taxon>
        <taxon>Panpulmonata</taxon>
        <taxon>Hygrophila</taxon>
        <taxon>Lymnaeoidea</taxon>
        <taxon>Planorbidae</taxon>
        <taxon>Biomphalaria</taxon>
    </lineage>
</organism>
<dbReference type="AlphaFoldDB" id="A0AAD8AUZ3"/>
<gene>
    <name evidence="5" type="ORF">Bpfe_028425</name>
</gene>
<dbReference type="EMBL" id="JASAOG010000250">
    <property type="protein sequence ID" value="KAK0042144.1"/>
    <property type="molecule type" value="Genomic_DNA"/>
</dbReference>
<dbReference type="PROSITE" id="PS51450">
    <property type="entry name" value="LRR"/>
    <property type="match status" value="4"/>
</dbReference>
<dbReference type="Gene3D" id="2.60.220.30">
    <property type="match status" value="1"/>
</dbReference>
<dbReference type="Proteomes" id="UP001233172">
    <property type="component" value="Unassembled WGS sequence"/>
</dbReference>